<evidence type="ECO:0000313" key="2">
    <source>
        <dbReference type="EMBL" id="GBH22256.1"/>
    </source>
</evidence>
<dbReference type="SUPFAM" id="SSF56672">
    <property type="entry name" value="DNA/RNA polymerases"/>
    <property type="match status" value="1"/>
</dbReference>
<comment type="caution">
    <text evidence="2">The sequence shown here is derived from an EMBL/GenBank/DDBJ whole genome shotgun (WGS) entry which is preliminary data.</text>
</comment>
<feature type="domain" description="RNA-directed RNA polymerase C-terminal" evidence="1">
    <location>
        <begin position="148"/>
        <end position="394"/>
    </location>
</feature>
<sequence>MRGQKSSNFVSGYSSRPYVAPMFFKITLHMKQPIRQVLSELNASVDAIRSLARLLERTKDGSDEIYLSPIGKAHGPETILSGWDRIFNNNLGSMNDVLLSLEESNRSKYGPRSIAAPWSERASGIENSFSADQGRKIESFLPDSGRLRPISEDNAAEYIKLQTSAGLPTMLKKGNVLMETLNTQWSRYSTTDGEWYIPAVPFTRTQENRKTRLVWGYPLVYVLDEMTFYRPILEVQSQKPWRAALRNADDIDSAITELINYARSRGKVLLSIDFSNYDNTVKETLQSYAFNDYFKSLFQPKYRTRLLEDSERFNRIPIITPDGILSGKHGIPSGSAYTNEVGSVVQYGISQTFDENLEIFQIQGDDGAYATFDPEGLKDHFRSYGLEVNDEKSYISDDYIVYLQNLYHTDYIKDGLIRGIYPLYRALLRIVYQERFNDFSEDDISGKDYYAIRTLSILENCKAHPLFKEFVEYIVGLDKYNLDFSDQGLSSYIKMREKQDGRDVRFTEYKRGDGFGIKSFESYKLARELIV</sequence>
<dbReference type="GO" id="GO:0003723">
    <property type="term" value="F:RNA binding"/>
    <property type="evidence" value="ECO:0007669"/>
    <property type="project" value="InterPro"/>
</dbReference>
<dbReference type="AlphaFoldDB" id="A0A2V0RAA8"/>
<accession>A0A2V0RAA8</accession>
<dbReference type="InterPro" id="IPR001205">
    <property type="entry name" value="RNA-dir_pol_C"/>
</dbReference>
<name>A0A2V0RAA8_9ZZZZ</name>
<evidence type="ECO:0000259" key="1">
    <source>
        <dbReference type="Pfam" id="PF00680"/>
    </source>
</evidence>
<protein>
    <submittedName>
        <fullName evidence="2">RdRp</fullName>
    </submittedName>
</protein>
<dbReference type="GO" id="GO:0006351">
    <property type="term" value="P:DNA-templated transcription"/>
    <property type="evidence" value="ECO:0007669"/>
    <property type="project" value="InterPro"/>
</dbReference>
<dbReference type="EMBL" id="BDQB01000149">
    <property type="protein sequence ID" value="GBH22256.1"/>
    <property type="molecule type" value="Genomic_RNA"/>
</dbReference>
<dbReference type="InterPro" id="IPR043502">
    <property type="entry name" value="DNA/RNA_pol_sf"/>
</dbReference>
<organism evidence="2">
    <name type="scientific">viral metagenome</name>
    <dbReference type="NCBI Taxonomy" id="1070528"/>
    <lineage>
        <taxon>unclassified sequences</taxon>
        <taxon>metagenomes</taxon>
        <taxon>organismal metagenomes</taxon>
    </lineage>
</organism>
<proteinExistence type="predicted"/>
<dbReference type="Pfam" id="PF00680">
    <property type="entry name" value="RdRP_1"/>
    <property type="match status" value="1"/>
</dbReference>
<reference evidence="2" key="1">
    <citation type="submission" date="2017-04" db="EMBL/GenBank/DDBJ databases">
        <title>Unveiling RNA virosphere associated with marine microorganisms.</title>
        <authorList>
            <person name="Urayama S."/>
            <person name="Takaki Y."/>
            <person name="Nishi S."/>
            <person name="Yoshida Y."/>
            <person name="Deguchi S."/>
            <person name="Takai K."/>
            <person name="Nunoura T."/>
        </authorList>
    </citation>
    <scope>NUCLEOTIDE SEQUENCE</scope>
</reference>
<dbReference type="GO" id="GO:0003968">
    <property type="term" value="F:RNA-directed RNA polymerase activity"/>
    <property type="evidence" value="ECO:0007669"/>
    <property type="project" value="InterPro"/>
</dbReference>